<dbReference type="Pfam" id="PF00149">
    <property type="entry name" value="Metallophos"/>
    <property type="match status" value="1"/>
</dbReference>
<dbReference type="PANTHER" id="PTHR43143:SF4">
    <property type="entry name" value="CALCINEURIN-LIKE PHOSPHOESTERASE DOMAIN-CONTAINING PROTEIN"/>
    <property type="match status" value="1"/>
</dbReference>
<accession>A0A2U3LWJ4</accession>
<name>A0A2U3LWJ4_9FIRM</name>
<dbReference type="InterPro" id="IPR004843">
    <property type="entry name" value="Calcineurin-like_PHP"/>
</dbReference>
<proteinExistence type="predicted"/>
<dbReference type="Proteomes" id="UP000238916">
    <property type="component" value="Unassembled WGS sequence"/>
</dbReference>
<dbReference type="GO" id="GO:0016787">
    <property type="term" value="F:hydrolase activity"/>
    <property type="evidence" value="ECO:0007669"/>
    <property type="project" value="UniProtKB-KW"/>
</dbReference>
<dbReference type="Gene3D" id="3.60.21.10">
    <property type="match status" value="1"/>
</dbReference>
<dbReference type="EMBL" id="OMOF01000889">
    <property type="protein sequence ID" value="SPF56300.1"/>
    <property type="molecule type" value="Genomic_DNA"/>
</dbReference>
<dbReference type="OrthoDB" id="1645838at2"/>
<protein>
    <submittedName>
        <fullName evidence="2">Putative phosphohydrolase</fullName>
    </submittedName>
</protein>
<organism evidence="2 3">
    <name type="scientific">Candidatus Desulfosporosinus infrequens</name>
    <dbReference type="NCBI Taxonomy" id="2043169"/>
    <lineage>
        <taxon>Bacteria</taxon>
        <taxon>Bacillati</taxon>
        <taxon>Bacillota</taxon>
        <taxon>Clostridia</taxon>
        <taxon>Eubacteriales</taxon>
        <taxon>Desulfitobacteriaceae</taxon>
        <taxon>Desulfosporosinus</taxon>
    </lineage>
</organism>
<evidence type="ECO:0000259" key="1">
    <source>
        <dbReference type="Pfam" id="PF00149"/>
    </source>
</evidence>
<gene>
    <name evidence="2" type="ORF">SBF1_90028</name>
</gene>
<dbReference type="PROSITE" id="PS51318">
    <property type="entry name" value="TAT"/>
    <property type="match status" value="1"/>
</dbReference>
<feature type="domain" description="Calcineurin-like phosphoesterase" evidence="1">
    <location>
        <begin position="52"/>
        <end position="263"/>
    </location>
</feature>
<evidence type="ECO:0000313" key="3">
    <source>
        <dbReference type="Proteomes" id="UP000238916"/>
    </source>
</evidence>
<sequence>MPTRRAFLKCLAGLGAGSLLWGNAMLPKTAISLPSRADKDQRWIKNPEAKLTFVVVSDIHIARSGAIRNFSALLDDNENSKPDALIVVGDLGDGLPRDYTTLRNELAEYKMKINYPIYWTIGNHEYYGGFYKYGLWSPKTFPNGETEAIAIDRFLMLAKRDKVYGDAWINDYHFIFLGSEKSRMSDITNADLAFLSDAQLDWFQTVLTDNEQPHKPLFVFLHQPIAYYTLEGVQPSYVIQGQRLHDILLQHPEIIMFNGHTHYELDFRNNASDASFTMINSSSLANPMDTHRRPIIDSAPGLTVEVFSDKVIIKGRNFLGPNWISTAEITIPER</sequence>
<dbReference type="InterPro" id="IPR051918">
    <property type="entry name" value="STPP_CPPED1"/>
</dbReference>
<dbReference type="InterPro" id="IPR006311">
    <property type="entry name" value="TAT_signal"/>
</dbReference>
<dbReference type="SUPFAM" id="SSF56300">
    <property type="entry name" value="Metallo-dependent phosphatases"/>
    <property type="match status" value="1"/>
</dbReference>
<evidence type="ECO:0000313" key="2">
    <source>
        <dbReference type="EMBL" id="SPF56300.1"/>
    </source>
</evidence>
<keyword evidence="2" id="KW-0378">Hydrolase</keyword>
<reference evidence="3" key="1">
    <citation type="submission" date="2018-02" db="EMBL/GenBank/DDBJ databases">
        <authorList>
            <person name="Hausmann B."/>
        </authorList>
    </citation>
    <scope>NUCLEOTIDE SEQUENCE [LARGE SCALE GENOMIC DNA]</scope>
    <source>
        <strain evidence="3">Peat soil MAG SbF1</strain>
    </source>
</reference>
<dbReference type="AlphaFoldDB" id="A0A2U3LWJ4"/>
<dbReference type="InterPro" id="IPR029052">
    <property type="entry name" value="Metallo-depent_PP-like"/>
</dbReference>
<dbReference type="PANTHER" id="PTHR43143">
    <property type="entry name" value="METALLOPHOSPHOESTERASE, CALCINEURIN SUPERFAMILY"/>
    <property type="match status" value="1"/>
</dbReference>